<reference evidence="1 3" key="1">
    <citation type="submission" date="2019-01" db="EMBL/GenBank/DDBJ databases">
        <title>Still something new to discover - new insights into E. coli phage diversity and taxonomy.</title>
        <authorList>
            <person name="Korf I.H.E."/>
            <person name="Adriaennsens E."/>
            <person name="Dreiseikelmann B."/>
            <person name="Kropinski A."/>
            <person name="Nimtz M."/>
            <person name="Meier-Kolthoff J.P."/>
            <person name="Rohde M."/>
            <person name="van Raaij M."/>
            <person name="Wittmann J."/>
        </authorList>
    </citation>
    <scope>NUCLEOTIDE SEQUENCE [LARGE SCALE GENOMIC DNA]</scope>
</reference>
<protein>
    <submittedName>
        <fullName evidence="1">Uncharacterized protein</fullName>
    </submittedName>
</protein>
<evidence type="ECO:0000313" key="3">
    <source>
        <dbReference type="Proteomes" id="UP000307322"/>
    </source>
</evidence>
<evidence type="ECO:0000313" key="1">
    <source>
        <dbReference type="EMBL" id="QBQ77395.1"/>
    </source>
</evidence>
<keyword evidence="3" id="KW-1185">Reference proteome</keyword>
<gene>
    <name evidence="1" type="ORF">WFC_00003</name>
    <name evidence="2" type="ORF">WFC_00109</name>
</gene>
<evidence type="ECO:0000313" key="2">
    <source>
        <dbReference type="EMBL" id="QBQ77501.1"/>
    </source>
</evidence>
<accession>A0A482MUV8</accession>
<dbReference type="EMBL" id="MK373777">
    <property type="protein sequence ID" value="QBQ77501.1"/>
    <property type="molecule type" value="Genomic_DNA"/>
</dbReference>
<name>A0A482MUV8_9CAUD</name>
<organism evidence="1 3">
    <name type="scientific">Escherichia phage vB_EcoM_WFC</name>
    <dbReference type="NCBI Taxonomy" id="2508193"/>
    <lineage>
        <taxon>Viruses</taxon>
        <taxon>Duplodnaviria</taxon>
        <taxon>Heunggongvirae</taxon>
        <taxon>Uroviricota</taxon>
        <taxon>Caudoviricetes</taxon>
        <taxon>Lindbergviridae</taxon>
        <taxon>Wifcevirus</taxon>
        <taxon>Wifcevirus WFC</taxon>
    </lineage>
</organism>
<dbReference type="EMBL" id="MK373777">
    <property type="protein sequence ID" value="QBQ77395.1"/>
    <property type="molecule type" value="Genomic_DNA"/>
</dbReference>
<dbReference type="Proteomes" id="UP000307322">
    <property type="component" value="Segment"/>
</dbReference>
<proteinExistence type="predicted"/>
<sequence length="87" mass="9790">MNTLILIATLSIGSGRTLSLYDHSANCAYPTRVAAIVNSANRMLFETCWRVDNEKGRIVLGYSANLLVESFDWTVEGRKLLRKVTKR</sequence>